<evidence type="ECO:0000256" key="6">
    <source>
        <dbReference type="ARBA" id="ARBA00022603"/>
    </source>
</evidence>
<dbReference type="InterPro" id="IPR000682">
    <property type="entry name" value="PCMT"/>
</dbReference>
<evidence type="ECO:0000256" key="9">
    <source>
        <dbReference type="ARBA" id="ARBA00030757"/>
    </source>
</evidence>
<comment type="subcellular location">
    <subcellularLocation>
        <location evidence="1">Cytoplasm</location>
    </subcellularLocation>
</comment>
<evidence type="ECO:0000256" key="1">
    <source>
        <dbReference type="ARBA" id="ARBA00004496"/>
    </source>
</evidence>
<keyword evidence="8" id="KW-0949">S-adenosyl-L-methionine</keyword>
<dbReference type="EMBL" id="LS974202">
    <property type="protein sequence ID" value="SSC14077.1"/>
    <property type="molecule type" value="Genomic_DNA"/>
</dbReference>
<evidence type="ECO:0000256" key="3">
    <source>
        <dbReference type="ARBA" id="ARBA00011890"/>
    </source>
</evidence>
<dbReference type="Pfam" id="PF01135">
    <property type="entry name" value="PCMT"/>
    <property type="match status" value="1"/>
</dbReference>
<accession>A0A7Z7LI18</accession>
<dbReference type="SUPFAM" id="SSF53335">
    <property type="entry name" value="S-adenosyl-L-methionine-dependent methyltransferases"/>
    <property type="match status" value="1"/>
</dbReference>
<dbReference type="RefSeq" id="WP_169701083.1">
    <property type="nucleotide sequence ID" value="NZ_LS974202.1"/>
</dbReference>
<keyword evidence="7 12" id="KW-0808">Transferase</keyword>
<protein>
    <recommendedName>
        <fullName evidence="4">Protein-L-isoaspartate O-methyltransferase</fullName>
        <ecNumber evidence="3">2.1.1.77</ecNumber>
    </recommendedName>
    <alternativeName>
        <fullName evidence="11">L-isoaspartyl protein carboxyl methyltransferase</fullName>
    </alternativeName>
    <alternativeName>
        <fullName evidence="9">Protein L-isoaspartyl methyltransferase</fullName>
    </alternativeName>
    <alternativeName>
        <fullName evidence="10">Protein-beta-aspartate methyltransferase</fullName>
    </alternativeName>
</protein>
<dbReference type="CDD" id="cd02440">
    <property type="entry name" value="AdoMet_MTases"/>
    <property type="match status" value="1"/>
</dbReference>
<sequence length="240" mass="26658">MSMVNLARTLVKMGYLNDERLLKALTMIDRKYFVEKDLSSSAYIDRVCVSFYEGGKILSTSTQPSLLVSMIESLNLENYHRVLEIGTGTGFCACVLGKFLDKGSVLSVEINPDVAERARINISMYNLDNVKVITGDGREGFIEGAPYDAVISTVALDGMSSVLFEQMKTGARAAIPVFRDYRNTPVFLFEKDSETSFSAYEIIPAVFMTVEEIKADPLYMHSSFRATVSQGSIKEITSDR</sequence>
<evidence type="ECO:0000256" key="8">
    <source>
        <dbReference type="ARBA" id="ARBA00022691"/>
    </source>
</evidence>
<evidence type="ECO:0000256" key="7">
    <source>
        <dbReference type="ARBA" id="ARBA00022679"/>
    </source>
</evidence>
<dbReference type="InterPro" id="IPR029063">
    <property type="entry name" value="SAM-dependent_MTases_sf"/>
</dbReference>
<dbReference type="GO" id="GO:0004719">
    <property type="term" value="F:protein-L-isoaspartate (D-aspartate) O-methyltransferase activity"/>
    <property type="evidence" value="ECO:0007669"/>
    <property type="project" value="UniProtKB-EC"/>
</dbReference>
<dbReference type="PANTHER" id="PTHR11579">
    <property type="entry name" value="PROTEIN-L-ISOASPARTATE O-METHYLTRANSFERASE"/>
    <property type="match status" value="1"/>
</dbReference>
<keyword evidence="13" id="KW-1185">Reference proteome</keyword>
<proteinExistence type="inferred from homology"/>
<comment type="similarity">
    <text evidence="2">Belongs to the methyltransferase superfamily. L-isoaspartyl/D-aspartyl protein methyltransferase family.</text>
</comment>
<evidence type="ECO:0000313" key="12">
    <source>
        <dbReference type="EMBL" id="SSC14077.1"/>
    </source>
</evidence>
<organism evidence="12 13">
    <name type="scientific">Mesotoga infera</name>
    <dbReference type="NCBI Taxonomy" id="1236046"/>
    <lineage>
        <taxon>Bacteria</taxon>
        <taxon>Thermotogati</taxon>
        <taxon>Thermotogota</taxon>
        <taxon>Thermotogae</taxon>
        <taxon>Kosmotogales</taxon>
        <taxon>Kosmotogaceae</taxon>
        <taxon>Mesotoga</taxon>
    </lineage>
</organism>
<evidence type="ECO:0000256" key="2">
    <source>
        <dbReference type="ARBA" id="ARBA00005369"/>
    </source>
</evidence>
<evidence type="ECO:0000256" key="5">
    <source>
        <dbReference type="ARBA" id="ARBA00022490"/>
    </source>
</evidence>
<evidence type="ECO:0000256" key="4">
    <source>
        <dbReference type="ARBA" id="ARBA00013346"/>
    </source>
</evidence>
<dbReference type="GO" id="GO:0032259">
    <property type="term" value="P:methylation"/>
    <property type="evidence" value="ECO:0007669"/>
    <property type="project" value="UniProtKB-KW"/>
</dbReference>
<dbReference type="EC" id="2.1.1.77" evidence="3"/>
<dbReference type="KEGG" id="minf:MESINF_2637"/>
<evidence type="ECO:0000256" key="11">
    <source>
        <dbReference type="ARBA" id="ARBA00031350"/>
    </source>
</evidence>
<keyword evidence="5" id="KW-0963">Cytoplasm</keyword>
<dbReference type="Proteomes" id="UP000250796">
    <property type="component" value="Chromosome MESINF"/>
</dbReference>
<name>A0A7Z7LI18_9BACT</name>
<gene>
    <name evidence="12" type="ORF">MESINF_2637</name>
</gene>
<evidence type="ECO:0000313" key="13">
    <source>
        <dbReference type="Proteomes" id="UP000250796"/>
    </source>
</evidence>
<evidence type="ECO:0000256" key="10">
    <source>
        <dbReference type="ARBA" id="ARBA00031323"/>
    </source>
</evidence>
<dbReference type="Gene3D" id="3.40.50.150">
    <property type="entry name" value="Vaccinia Virus protein VP39"/>
    <property type="match status" value="1"/>
</dbReference>
<dbReference type="GO" id="GO:0005737">
    <property type="term" value="C:cytoplasm"/>
    <property type="evidence" value="ECO:0007669"/>
    <property type="project" value="UniProtKB-SubCell"/>
</dbReference>
<dbReference type="PANTHER" id="PTHR11579:SF0">
    <property type="entry name" value="PROTEIN-L-ISOASPARTATE(D-ASPARTATE) O-METHYLTRANSFERASE"/>
    <property type="match status" value="1"/>
</dbReference>
<dbReference type="AlphaFoldDB" id="A0A7Z7LI18"/>
<reference evidence="12 13" key="1">
    <citation type="submission" date="2017-01" db="EMBL/GenBank/DDBJ databases">
        <authorList>
            <person name="Erauso G."/>
        </authorList>
    </citation>
    <scope>NUCLEOTIDE SEQUENCE [LARGE SCALE GENOMIC DNA]</scope>
    <source>
        <strain evidence="12">MESINF1</strain>
    </source>
</reference>
<keyword evidence="6 12" id="KW-0489">Methyltransferase</keyword>